<evidence type="ECO:0000256" key="3">
    <source>
        <dbReference type="ARBA" id="ARBA00023163"/>
    </source>
</evidence>
<organism evidence="5 6">
    <name type="scientific">Paralimibaculum aggregatum</name>
    <dbReference type="NCBI Taxonomy" id="3036245"/>
    <lineage>
        <taxon>Bacteria</taxon>
        <taxon>Pseudomonadati</taxon>
        <taxon>Pseudomonadota</taxon>
        <taxon>Alphaproteobacteria</taxon>
        <taxon>Rhodobacterales</taxon>
        <taxon>Paracoccaceae</taxon>
        <taxon>Paralimibaculum</taxon>
    </lineage>
</organism>
<dbReference type="EMBL" id="BSYI01000053">
    <property type="protein sequence ID" value="GMG85169.1"/>
    <property type="molecule type" value="Genomic_DNA"/>
</dbReference>
<comment type="caution">
    <text evidence="5">The sequence shown here is derived from an EMBL/GenBank/DDBJ whole genome shotgun (WGS) entry which is preliminary data.</text>
</comment>
<dbReference type="Gene3D" id="3.40.1410.10">
    <property type="entry name" value="Chorismate lyase-like"/>
    <property type="match status" value="1"/>
</dbReference>
<dbReference type="InterPro" id="IPR028978">
    <property type="entry name" value="Chorismate_lyase_/UTRA_dom_sf"/>
</dbReference>
<dbReference type="SUPFAM" id="SSF64288">
    <property type="entry name" value="Chorismate lyase-like"/>
    <property type="match status" value="1"/>
</dbReference>
<dbReference type="CDD" id="cd07377">
    <property type="entry name" value="WHTH_GntR"/>
    <property type="match status" value="1"/>
</dbReference>
<keyword evidence="3" id="KW-0804">Transcription</keyword>
<protein>
    <recommendedName>
        <fullName evidence="4">HTH gntR-type domain-containing protein</fullName>
    </recommendedName>
</protein>
<dbReference type="PROSITE" id="PS50949">
    <property type="entry name" value="HTH_GNTR"/>
    <property type="match status" value="1"/>
</dbReference>
<dbReference type="PANTHER" id="PTHR44846">
    <property type="entry name" value="MANNOSYL-D-GLYCERATE TRANSPORT/METABOLISM SYSTEM REPRESSOR MNGR-RELATED"/>
    <property type="match status" value="1"/>
</dbReference>
<dbReference type="InterPro" id="IPR036390">
    <property type="entry name" value="WH_DNA-bd_sf"/>
</dbReference>
<dbReference type="SUPFAM" id="SSF46785">
    <property type="entry name" value="Winged helix' DNA-binding domain"/>
    <property type="match status" value="1"/>
</dbReference>
<keyword evidence="6" id="KW-1185">Reference proteome</keyword>
<name>A0ABQ6LSX1_9RHOB</name>
<dbReference type="PRINTS" id="PR00035">
    <property type="entry name" value="HTHGNTR"/>
</dbReference>
<accession>A0ABQ6LSX1</accession>
<dbReference type="InterPro" id="IPR050679">
    <property type="entry name" value="Bact_HTH_transcr_reg"/>
</dbReference>
<evidence type="ECO:0000259" key="4">
    <source>
        <dbReference type="PROSITE" id="PS50949"/>
    </source>
</evidence>
<reference evidence="5 6" key="1">
    <citation type="submission" date="2023-04" db="EMBL/GenBank/DDBJ databases">
        <title>Marinoamorphus aggregata gen. nov., sp. Nov., isolate from tissue of brittle star Ophioplocus japonicus.</title>
        <authorList>
            <person name="Kawano K."/>
            <person name="Sawayama S."/>
            <person name="Nakagawa S."/>
        </authorList>
    </citation>
    <scope>NUCLEOTIDE SEQUENCE [LARGE SCALE GENOMIC DNA]</scope>
    <source>
        <strain evidence="5 6">NKW23</strain>
    </source>
</reference>
<evidence type="ECO:0000313" key="6">
    <source>
        <dbReference type="Proteomes" id="UP001239909"/>
    </source>
</evidence>
<keyword evidence="2" id="KW-0238">DNA-binding</keyword>
<dbReference type="SMART" id="SM00345">
    <property type="entry name" value="HTH_GNTR"/>
    <property type="match status" value="1"/>
</dbReference>
<sequence length="240" mass="26872">MKVPKYRAIAREILNGIERGETAYGSRLPSEAAMARQYGVSLGTIQKALGVLSERGLVDRRHGSGTYVAAASGADRGNTTPVEEVKYFRFEPPDGGAVSSTKSRIISVDATSKHGPWSDFLGQGQTFTRISRVVRIDDCYEFFSRIFVSTRIARQLTRIPLDALHGTSFRRFFHQEHGIVTTHEEHAIRSAIMPTQVAELTGTAQGAIGMEWWIRIYNFSDTPVIFQQNFLPPTDYRLLF</sequence>
<dbReference type="PANTHER" id="PTHR44846:SF1">
    <property type="entry name" value="MANNOSYL-D-GLYCERATE TRANSPORT_METABOLISM SYSTEM REPRESSOR MNGR-RELATED"/>
    <property type="match status" value="1"/>
</dbReference>
<evidence type="ECO:0000313" key="5">
    <source>
        <dbReference type="EMBL" id="GMG85169.1"/>
    </source>
</evidence>
<evidence type="ECO:0000256" key="1">
    <source>
        <dbReference type="ARBA" id="ARBA00023015"/>
    </source>
</evidence>
<dbReference type="RefSeq" id="WP_285674428.1">
    <property type="nucleotide sequence ID" value="NZ_BSYI01000053.1"/>
</dbReference>
<feature type="domain" description="HTH gntR-type" evidence="4">
    <location>
        <begin position="3"/>
        <end position="71"/>
    </location>
</feature>
<keyword evidence="1" id="KW-0805">Transcription regulation</keyword>
<dbReference type="Gene3D" id="1.10.10.10">
    <property type="entry name" value="Winged helix-like DNA-binding domain superfamily/Winged helix DNA-binding domain"/>
    <property type="match status" value="1"/>
</dbReference>
<evidence type="ECO:0000256" key="2">
    <source>
        <dbReference type="ARBA" id="ARBA00023125"/>
    </source>
</evidence>
<proteinExistence type="predicted"/>
<dbReference type="Proteomes" id="UP001239909">
    <property type="component" value="Unassembled WGS sequence"/>
</dbReference>
<dbReference type="Pfam" id="PF00392">
    <property type="entry name" value="GntR"/>
    <property type="match status" value="1"/>
</dbReference>
<dbReference type="InterPro" id="IPR036388">
    <property type="entry name" value="WH-like_DNA-bd_sf"/>
</dbReference>
<dbReference type="InterPro" id="IPR000524">
    <property type="entry name" value="Tscrpt_reg_HTH_GntR"/>
</dbReference>
<gene>
    <name evidence="5" type="ORF">LNKW23_43850</name>
</gene>